<dbReference type="AlphaFoldDB" id="A0AAX1PD35"/>
<feature type="region of interest" description="Disordered" evidence="1">
    <location>
        <begin position="127"/>
        <end position="163"/>
    </location>
</feature>
<evidence type="ECO:0000256" key="1">
    <source>
        <dbReference type="SAM" id="MobiDB-lite"/>
    </source>
</evidence>
<dbReference type="RefSeq" id="WP_111589636.1">
    <property type="nucleotide sequence ID" value="NZ_CAWNWF010000026.1"/>
</dbReference>
<gene>
    <name evidence="3" type="ORF">DEU50_1267</name>
</gene>
<name>A0AAX1PD35_AERSA</name>
<feature type="transmembrane region" description="Helical" evidence="2">
    <location>
        <begin position="17"/>
        <end position="36"/>
    </location>
</feature>
<dbReference type="Proteomes" id="UP000249422">
    <property type="component" value="Unassembled WGS sequence"/>
</dbReference>
<comment type="caution">
    <text evidence="3">The sequence shown here is derived from an EMBL/GenBank/DDBJ whole genome shotgun (WGS) entry which is preliminary data.</text>
</comment>
<evidence type="ECO:0000256" key="2">
    <source>
        <dbReference type="SAM" id="Phobius"/>
    </source>
</evidence>
<protein>
    <submittedName>
        <fullName evidence="3">Conjugal transfer pilus assembly protein TraB</fullName>
    </submittedName>
</protein>
<dbReference type="InterPro" id="IPR005498">
    <property type="entry name" value="T4SS_VirB10/TraB/TrbI"/>
</dbReference>
<keyword evidence="2" id="KW-1133">Transmembrane helix</keyword>
<sequence>MNISQHWSELDPKKKRWVAVSGGVFALFAVVTLFSGEPQKEERRGRQDTIKNVLTDKNTREIGIDSLSADVKMVSRENADIKKALERVNAELEQNKQKAGKGADVDREISRLRQDIEQLAKMNDELAKKVDSGKGGNSNSTEATGNADASRTSAPGNSANSQFMDKKLDYKDPAAIFRDAPLPDTKGQAPGGKGDGKAPAKAGIQIVSYTQKEPEADKSKGTDDDSLYLPSGSILTGTLINGMDAPTSQGARRDPFPSTMRIQKEAILPNRFRADVRECFLIISGYGDLSSERAYLRGETFSCVREDGGVIEAKLDAYAVGEDGKVGVRGRVVSKQGQIIAKSMMAGFLSGVSEAFDVNPVPVVSTNPGSNTQYQSVWSEDMVQGAAAKGASKALDRIAQFYIDMAEGIFPVIEIDAGRQLDVIMTKGTKLQIRSTGESKKK</sequence>
<dbReference type="CDD" id="cd16430">
    <property type="entry name" value="TraB"/>
    <property type="match status" value="1"/>
</dbReference>
<keyword evidence="2" id="KW-0812">Transmembrane</keyword>
<proteinExistence type="predicted"/>
<evidence type="ECO:0000313" key="4">
    <source>
        <dbReference type="Proteomes" id="UP000249422"/>
    </source>
</evidence>
<organism evidence="3 4">
    <name type="scientific">Aeromonas salmonicida</name>
    <dbReference type="NCBI Taxonomy" id="645"/>
    <lineage>
        <taxon>Bacteria</taxon>
        <taxon>Pseudomonadati</taxon>
        <taxon>Pseudomonadota</taxon>
        <taxon>Gammaproteobacteria</taxon>
        <taxon>Aeromonadales</taxon>
        <taxon>Aeromonadaceae</taxon>
        <taxon>Aeromonas</taxon>
    </lineage>
</organism>
<feature type="compositionally biased region" description="Polar residues" evidence="1">
    <location>
        <begin position="137"/>
        <end position="163"/>
    </location>
</feature>
<dbReference type="EMBL" id="QLLM01000026">
    <property type="protein sequence ID" value="RAI98825.1"/>
    <property type="molecule type" value="Genomic_DNA"/>
</dbReference>
<keyword evidence="2" id="KW-0472">Membrane</keyword>
<reference evidence="3 4" key="1">
    <citation type="submission" date="2018-06" db="EMBL/GenBank/DDBJ databases">
        <title>Freshwater and sediment microbial communities from various areas in North America, analyzing microbe dynamics in response to fracking.</title>
        <authorList>
            <person name="Lamendella R."/>
        </authorList>
    </citation>
    <scope>NUCLEOTIDE SEQUENCE [LARGE SCALE GENOMIC DNA]</scope>
    <source>
        <strain evidence="3 4">17</strain>
    </source>
</reference>
<evidence type="ECO:0000313" key="3">
    <source>
        <dbReference type="EMBL" id="RAI98825.1"/>
    </source>
</evidence>
<dbReference type="Pfam" id="PF03743">
    <property type="entry name" value="TrbI"/>
    <property type="match status" value="1"/>
</dbReference>
<feature type="region of interest" description="Disordered" evidence="1">
    <location>
        <begin position="178"/>
        <end position="200"/>
    </location>
</feature>
<accession>A0AAX1PD35</accession>